<dbReference type="Proteomes" id="UP000515369">
    <property type="component" value="Chromosome"/>
</dbReference>
<dbReference type="EMBL" id="CP059732">
    <property type="protein sequence ID" value="QMW02324.1"/>
    <property type="molecule type" value="Genomic_DNA"/>
</dbReference>
<protein>
    <recommendedName>
        <fullName evidence="4">DUF2079 domain-containing protein</fullName>
    </recommendedName>
</protein>
<accession>A0A7G5GTY2</accession>
<feature type="transmembrane region" description="Helical" evidence="1">
    <location>
        <begin position="291"/>
        <end position="315"/>
    </location>
</feature>
<evidence type="ECO:0008006" key="4">
    <source>
        <dbReference type="Google" id="ProtNLM"/>
    </source>
</evidence>
<feature type="transmembrane region" description="Helical" evidence="1">
    <location>
        <begin position="112"/>
        <end position="130"/>
    </location>
</feature>
<dbReference type="AlphaFoldDB" id="A0A7G5GTY2"/>
<keyword evidence="1" id="KW-0472">Membrane</keyword>
<feature type="transmembrane region" description="Helical" evidence="1">
    <location>
        <begin position="211"/>
        <end position="231"/>
    </location>
</feature>
<keyword evidence="1" id="KW-0812">Transmembrane</keyword>
<reference evidence="2 3" key="1">
    <citation type="submission" date="2020-07" db="EMBL/GenBank/DDBJ databases">
        <title>Spirosoma foliorum sp. nov., isolated from the leaves on the Nejang mountain Korea, Republic of.</title>
        <authorList>
            <person name="Ho H."/>
            <person name="Lee Y.-J."/>
            <person name="Nurcahyanto D.-A."/>
            <person name="Kim S.-G."/>
        </authorList>
    </citation>
    <scope>NUCLEOTIDE SEQUENCE [LARGE SCALE GENOMIC DNA]</scope>
    <source>
        <strain evidence="2 3">PL0136</strain>
    </source>
</reference>
<dbReference type="KEGG" id="sfol:H3H32_31130"/>
<sequence>MLKSNWRLLVGFVIGVCFFLFKGLRFQTLGYTFNDMYAFIQMSCSYLDGRPFMYDNIWGFHHRIHNYYTILLWGPLCYLWGAYGLFLVQASLLTASYLLLNERLRIRDIPAWARYSVLIVILLGPVAFWLNDHPNIGWHTELTYLPFALFFVLALLSQSAYRSILVILTSLLLVLVKEDGAVLAALIHISWFAMSYLQQSGRSLLGLIKQWRFWAIGLGWVAVFLIGMFWLSAKNSAPEPRLQIALAQLAQNAGTKAFWKEMLKLFGAVGLLISPAAGLLLVLAQSQRRSVVVSWVIVFGLGLGILIALNFVQSALYYGQTLFYLVSLTWPPRFVLLWAFVSAFLTLCIVFSANRLPDQISSTTRVTLMVLWLIQIPILYWARPDIPPLADWLSLLRHQLAPEKNATLLQSADLAVAQCIADQLPPRSSVFVSDYLVPYFDQHYEIWPTGNAYRPADIAIIPTADPQHLAETSSMPKTDTLFQLNAYTVYTNQSFTPKISSCLPIKK</sequence>
<gene>
    <name evidence="2" type="ORF">H3H32_31130</name>
</gene>
<feature type="transmembrane region" description="Helical" evidence="1">
    <location>
        <begin position="78"/>
        <end position="100"/>
    </location>
</feature>
<evidence type="ECO:0000313" key="2">
    <source>
        <dbReference type="EMBL" id="QMW02324.1"/>
    </source>
</evidence>
<keyword evidence="1" id="KW-1133">Transmembrane helix</keyword>
<proteinExistence type="predicted"/>
<feature type="transmembrane region" description="Helical" evidence="1">
    <location>
        <begin position="335"/>
        <end position="354"/>
    </location>
</feature>
<evidence type="ECO:0000313" key="3">
    <source>
        <dbReference type="Proteomes" id="UP000515369"/>
    </source>
</evidence>
<feature type="transmembrane region" description="Helical" evidence="1">
    <location>
        <begin position="136"/>
        <end position="155"/>
    </location>
</feature>
<organism evidence="2 3">
    <name type="scientific">Spirosoma foliorum</name>
    <dbReference type="NCBI Taxonomy" id="2710596"/>
    <lineage>
        <taxon>Bacteria</taxon>
        <taxon>Pseudomonadati</taxon>
        <taxon>Bacteroidota</taxon>
        <taxon>Cytophagia</taxon>
        <taxon>Cytophagales</taxon>
        <taxon>Cytophagaceae</taxon>
        <taxon>Spirosoma</taxon>
    </lineage>
</organism>
<evidence type="ECO:0000256" key="1">
    <source>
        <dbReference type="SAM" id="Phobius"/>
    </source>
</evidence>
<feature type="transmembrane region" description="Helical" evidence="1">
    <location>
        <begin position="265"/>
        <end position="284"/>
    </location>
</feature>
<name>A0A7G5GTY2_9BACT</name>
<keyword evidence="3" id="KW-1185">Reference proteome</keyword>
<dbReference type="RefSeq" id="WP_182459633.1">
    <property type="nucleotide sequence ID" value="NZ_CP059732.1"/>
</dbReference>